<dbReference type="PANTHER" id="PTHR12396">
    <property type="entry name" value="METHYL-CPG BINDING PROTEIN, MBD"/>
    <property type="match status" value="1"/>
</dbReference>
<keyword evidence="7" id="KW-0804">Transcription</keyword>
<proteinExistence type="predicted"/>
<dbReference type="OrthoDB" id="10072024at2759"/>
<dbReference type="InterPro" id="IPR001739">
    <property type="entry name" value="Methyl_CpG_DNA-bd"/>
</dbReference>
<evidence type="ECO:0000313" key="11">
    <source>
        <dbReference type="EMBL" id="CAA0825506.1"/>
    </source>
</evidence>
<evidence type="ECO:0000259" key="9">
    <source>
        <dbReference type="PROSITE" id="PS50982"/>
    </source>
</evidence>
<dbReference type="GO" id="GO:0008270">
    <property type="term" value="F:zinc ion binding"/>
    <property type="evidence" value="ECO:0007669"/>
    <property type="project" value="UniProtKB-KW"/>
</dbReference>
<accession>A0A9N7N6E8</accession>
<dbReference type="GO" id="GO:0003677">
    <property type="term" value="F:DNA binding"/>
    <property type="evidence" value="ECO:0007669"/>
    <property type="project" value="UniProtKB-KW"/>
</dbReference>
<evidence type="ECO:0000256" key="2">
    <source>
        <dbReference type="ARBA" id="ARBA00022723"/>
    </source>
</evidence>
<reference evidence="11" key="1">
    <citation type="submission" date="2019-12" db="EMBL/GenBank/DDBJ databases">
        <authorList>
            <person name="Scholes J."/>
        </authorList>
    </citation>
    <scope>NUCLEOTIDE SEQUENCE</scope>
</reference>
<dbReference type="PANTHER" id="PTHR12396:SF10">
    <property type="entry name" value="METHYL-CPG-BINDING DOMAIN-CONTAINING PROTEIN 1-RELATED"/>
    <property type="match status" value="1"/>
</dbReference>
<dbReference type="SUPFAM" id="SSF54171">
    <property type="entry name" value="DNA-binding domain"/>
    <property type="match status" value="1"/>
</dbReference>
<feature type="domain" description="CW-type" evidence="10">
    <location>
        <begin position="20"/>
        <end position="75"/>
    </location>
</feature>
<keyword evidence="12" id="KW-1185">Reference proteome</keyword>
<evidence type="ECO:0000256" key="5">
    <source>
        <dbReference type="ARBA" id="ARBA00023015"/>
    </source>
</evidence>
<dbReference type="Pfam" id="PF07496">
    <property type="entry name" value="zf-CW"/>
    <property type="match status" value="1"/>
</dbReference>
<evidence type="ECO:0000256" key="8">
    <source>
        <dbReference type="ARBA" id="ARBA00023242"/>
    </source>
</evidence>
<dbReference type="PROSITE" id="PS50982">
    <property type="entry name" value="MBD"/>
    <property type="match status" value="1"/>
</dbReference>
<comment type="subcellular location">
    <subcellularLocation>
        <location evidence="1">Nucleus</location>
    </subcellularLocation>
</comment>
<dbReference type="SMART" id="SM00391">
    <property type="entry name" value="MBD"/>
    <property type="match status" value="1"/>
</dbReference>
<keyword evidence="5" id="KW-0805">Transcription regulation</keyword>
<evidence type="ECO:0000259" key="10">
    <source>
        <dbReference type="PROSITE" id="PS51050"/>
    </source>
</evidence>
<sequence length="160" mass="18342">MEKEKTTPKQSKRPFGATTCSGMELFSVQCGECFKWRLIQTQEEYEDIRSKLEEDPFVCTKKSGVSCDDLADIKYDNTHLWVIDKPNLPKTPAGFKRITVVRKNHSKVDCYYITPNGKRMRALTDIARFLEENPKYKESVSIHDFSFNGPKVVKGTIPGL</sequence>
<dbReference type="GO" id="GO:0005634">
    <property type="term" value="C:nucleus"/>
    <property type="evidence" value="ECO:0007669"/>
    <property type="project" value="UniProtKB-SubCell"/>
</dbReference>
<evidence type="ECO:0000256" key="7">
    <source>
        <dbReference type="ARBA" id="ARBA00023163"/>
    </source>
</evidence>
<keyword evidence="4" id="KW-0862">Zinc</keyword>
<dbReference type="AlphaFoldDB" id="A0A9N7N6E8"/>
<keyword evidence="6" id="KW-0238">DNA-binding</keyword>
<dbReference type="InterPro" id="IPR011124">
    <property type="entry name" value="Znf_CW"/>
</dbReference>
<evidence type="ECO:0000256" key="6">
    <source>
        <dbReference type="ARBA" id="ARBA00023125"/>
    </source>
</evidence>
<dbReference type="PROSITE" id="PS51050">
    <property type="entry name" value="ZF_CW"/>
    <property type="match status" value="1"/>
</dbReference>
<keyword evidence="3" id="KW-0863">Zinc-finger</keyword>
<evidence type="ECO:0000256" key="3">
    <source>
        <dbReference type="ARBA" id="ARBA00022771"/>
    </source>
</evidence>
<dbReference type="CDD" id="cd01396">
    <property type="entry name" value="MeCP2_MBD"/>
    <property type="match status" value="1"/>
</dbReference>
<comment type="caution">
    <text evidence="11">The sequence shown here is derived from an EMBL/GenBank/DDBJ whole genome shotgun (WGS) entry which is preliminary data.</text>
</comment>
<evidence type="ECO:0000313" key="12">
    <source>
        <dbReference type="Proteomes" id="UP001153555"/>
    </source>
</evidence>
<keyword evidence="2" id="KW-0479">Metal-binding</keyword>
<gene>
    <name evidence="11" type="ORF">SHERM_22281</name>
</gene>
<evidence type="ECO:0000256" key="1">
    <source>
        <dbReference type="ARBA" id="ARBA00004123"/>
    </source>
</evidence>
<dbReference type="Gene3D" id="3.30.890.10">
    <property type="entry name" value="Methyl-cpg-binding Protein 2, Chain A"/>
    <property type="match status" value="1"/>
</dbReference>
<dbReference type="EMBL" id="CACSLK010026072">
    <property type="protein sequence ID" value="CAA0825506.1"/>
    <property type="molecule type" value="Genomic_DNA"/>
</dbReference>
<dbReference type="InterPro" id="IPR016177">
    <property type="entry name" value="DNA-bd_dom_sf"/>
</dbReference>
<protein>
    <submittedName>
        <fullName evidence="11">Methyl-CpG-binding domain-containing protein 1</fullName>
    </submittedName>
</protein>
<organism evidence="11 12">
    <name type="scientific">Striga hermonthica</name>
    <name type="common">Purple witchweed</name>
    <name type="synonym">Buchnera hermonthica</name>
    <dbReference type="NCBI Taxonomy" id="68872"/>
    <lineage>
        <taxon>Eukaryota</taxon>
        <taxon>Viridiplantae</taxon>
        <taxon>Streptophyta</taxon>
        <taxon>Embryophyta</taxon>
        <taxon>Tracheophyta</taxon>
        <taxon>Spermatophyta</taxon>
        <taxon>Magnoliopsida</taxon>
        <taxon>eudicotyledons</taxon>
        <taxon>Gunneridae</taxon>
        <taxon>Pentapetalae</taxon>
        <taxon>asterids</taxon>
        <taxon>lamiids</taxon>
        <taxon>Lamiales</taxon>
        <taxon>Orobanchaceae</taxon>
        <taxon>Buchnereae</taxon>
        <taxon>Striga</taxon>
    </lineage>
</organism>
<dbReference type="Pfam" id="PF01429">
    <property type="entry name" value="MBD"/>
    <property type="match status" value="1"/>
</dbReference>
<dbReference type="Proteomes" id="UP001153555">
    <property type="component" value="Unassembled WGS sequence"/>
</dbReference>
<feature type="domain" description="MBD" evidence="9">
    <location>
        <begin position="81"/>
        <end position="152"/>
    </location>
</feature>
<evidence type="ECO:0000256" key="4">
    <source>
        <dbReference type="ARBA" id="ARBA00022833"/>
    </source>
</evidence>
<name>A0A9N7N6E8_STRHE</name>
<keyword evidence="8" id="KW-0539">Nucleus</keyword>